<feature type="transmembrane region" description="Helical" evidence="4">
    <location>
        <begin position="137"/>
        <end position="157"/>
    </location>
</feature>
<evidence type="ECO:0000256" key="4">
    <source>
        <dbReference type="SAM" id="Phobius"/>
    </source>
</evidence>
<reference evidence="6 7" key="1">
    <citation type="submission" date="2019-11" db="EMBL/GenBank/DDBJ databases">
        <title>Pseudooceanicola pacifica sp. nov., isolated from deep-sea sediment of the Pacific Ocean.</title>
        <authorList>
            <person name="Lyu L."/>
        </authorList>
    </citation>
    <scope>NUCLEOTIDE SEQUENCE [LARGE SCALE GENOMIC DNA]</scope>
    <source>
        <strain evidence="6 7">216_PA32_1</strain>
    </source>
</reference>
<dbReference type="Pfam" id="PF07690">
    <property type="entry name" value="MFS_1"/>
    <property type="match status" value="1"/>
</dbReference>
<evidence type="ECO:0000313" key="7">
    <source>
        <dbReference type="Proteomes" id="UP000443843"/>
    </source>
</evidence>
<dbReference type="InterPro" id="IPR020846">
    <property type="entry name" value="MFS_dom"/>
</dbReference>
<proteinExistence type="predicted"/>
<keyword evidence="3 4" id="KW-0472">Membrane</keyword>
<feature type="transmembrane region" description="Helical" evidence="4">
    <location>
        <begin position="76"/>
        <end position="96"/>
    </location>
</feature>
<feature type="transmembrane region" description="Helical" evidence="4">
    <location>
        <begin position="208"/>
        <end position="229"/>
    </location>
</feature>
<dbReference type="AlphaFoldDB" id="A0A844VZ96"/>
<feature type="domain" description="Major facilitator superfamily (MFS) profile" evidence="5">
    <location>
        <begin position="10"/>
        <end position="374"/>
    </location>
</feature>
<dbReference type="InterPro" id="IPR011701">
    <property type="entry name" value="MFS"/>
</dbReference>
<evidence type="ECO:0000256" key="1">
    <source>
        <dbReference type="ARBA" id="ARBA00022692"/>
    </source>
</evidence>
<evidence type="ECO:0000259" key="5">
    <source>
        <dbReference type="PROSITE" id="PS50850"/>
    </source>
</evidence>
<feature type="transmembrane region" description="Helical" evidence="4">
    <location>
        <begin position="269"/>
        <end position="287"/>
    </location>
</feature>
<keyword evidence="1 4" id="KW-0812">Transmembrane</keyword>
<dbReference type="GO" id="GO:0022857">
    <property type="term" value="F:transmembrane transporter activity"/>
    <property type="evidence" value="ECO:0007669"/>
    <property type="project" value="InterPro"/>
</dbReference>
<organism evidence="6 7">
    <name type="scientific">Pseudooceanicola pacificus</name>
    <dbReference type="NCBI Taxonomy" id="2676438"/>
    <lineage>
        <taxon>Bacteria</taxon>
        <taxon>Pseudomonadati</taxon>
        <taxon>Pseudomonadota</taxon>
        <taxon>Alphaproteobacteria</taxon>
        <taxon>Rhodobacterales</taxon>
        <taxon>Paracoccaceae</taxon>
        <taxon>Pseudooceanicola</taxon>
    </lineage>
</organism>
<dbReference type="Gene3D" id="1.20.1250.20">
    <property type="entry name" value="MFS general substrate transporter like domains"/>
    <property type="match status" value="1"/>
</dbReference>
<evidence type="ECO:0000256" key="2">
    <source>
        <dbReference type="ARBA" id="ARBA00022989"/>
    </source>
</evidence>
<dbReference type="EMBL" id="WNXQ01000002">
    <property type="protein sequence ID" value="MWB77096.1"/>
    <property type="molecule type" value="Genomic_DNA"/>
</dbReference>
<comment type="caution">
    <text evidence="6">The sequence shown here is derived from an EMBL/GenBank/DDBJ whole genome shotgun (WGS) entry which is preliminary data.</text>
</comment>
<feature type="transmembrane region" description="Helical" evidence="4">
    <location>
        <begin position="108"/>
        <end position="125"/>
    </location>
</feature>
<dbReference type="RefSeq" id="WP_160381290.1">
    <property type="nucleotide sequence ID" value="NZ_WNXQ01000002.1"/>
</dbReference>
<keyword evidence="7" id="KW-1185">Reference proteome</keyword>
<feature type="transmembrane region" description="Helical" evidence="4">
    <location>
        <begin position="39"/>
        <end position="64"/>
    </location>
</feature>
<dbReference type="Proteomes" id="UP000443843">
    <property type="component" value="Unassembled WGS sequence"/>
</dbReference>
<protein>
    <submittedName>
        <fullName evidence="6">MFS transporter</fullName>
    </submittedName>
</protein>
<feature type="transmembrane region" description="Helical" evidence="4">
    <location>
        <begin position="163"/>
        <end position="187"/>
    </location>
</feature>
<feature type="transmembrane region" description="Helical" evidence="4">
    <location>
        <begin position="293"/>
        <end position="313"/>
    </location>
</feature>
<dbReference type="InterPro" id="IPR036259">
    <property type="entry name" value="MFS_trans_sf"/>
</dbReference>
<dbReference type="SUPFAM" id="SSF103473">
    <property type="entry name" value="MFS general substrate transporter"/>
    <property type="match status" value="1"/>
</dbReference>
<name>A0A844VZ96_9RHOB</name>
<evidence type="ECO:0000256" key="3">
    <source>
        <dbReference type="ARBA" id="ARBA00023136"/>
    </source>
</evidence>
<sequence length="379" mass="38692">MERTTTDWRQVGLLFAAGLLAAAQFGKISLSLGPLATLYLGHAAVPFLVSMVAVTGILLGPVVGGIVTRIGIRRSVLGALVLGAAISGFQAMLPPLPLLVVSRLVEGASHLALVVALPTLMAEAATPRDRPVAMGLWGTYFGLTFAALALLLPWLVALGGMSAVFAAHGLAMAAMALVLAPILPRGAGQRTSFRLGAELRAIYTTPRLIGAAGMFLWHALAFIAMLAYLPAALGAPWIAAVLPLISLVGTFGAGFAARSVAPPRLAAGAFALNLVLALAVLAFPLAAVPLTCAMFLCMGVVPGAAFAAVPWLNPDLGQRARANGALAQLGNVGTFSGTPLLAFTGTALTPLMLAMLAIAACGLAVSLLIAWAFRRQPAT</sequence>
<evidence type="ECO:0000313" key="6">
    <source>
        <dbReference type="EMBL" id="MWB77096.1"/>
    </source>
</evidence>
<keyword evidence="2 4" id="KW-1133">Transmembrane helix</keyword>
<feature type="transmembrane region" description="Helical" evidence="4">
    <location>
        <begin position="351"/>
        <end position="373"/>
    </location>
</feature>
<feature type="transmembrane region" description="Helical" evidence="4">
    <location>
        <begin position="325"/>
        <end position="345"/>
    </location>
</feature>
<gene>
    <name evidence="6" type="ORF">GLS40_03570</name>
</gene>
<dbReference type="PROSITE" id="PS50850">
    <property type="entry name" value="MFS"/>
    <property type="match status" value="1"/>
</dbReference>
<accession>A0A844VZ96</accession>
<feature type="transmembrane region" description="Helical" evidence="4">
    <location>
        <begin position="235"/>
        <end position="257"/>
    </location>
</feature>